<proteinExistence type="predicted"/>
<accession>D4HYE7</accession>
<dbReference type="EMBL" id="FN434113">
    <property type="protein sequence ID" value="CBA22056.1"/>
    <property type="molecule type" value="Genomic_DNA"/>
</dbReference>
<dbReference type="KEGG" id="eam:EAMY_2603"/>
<protein>
    <submittedName>
        <fullName evidence="2">Uncharacterized protein</fullName>
    </submittedName>
</protein>
<dbReference type="Proteomes" id="UP000001841">
    <property type="component" value="Chromosome"/>
</dbReference>
<evidence type="ECO:0000313" key="3">
    <source>
        <dbReference type="Proteomes" id="UP000001841"/>
    </source>
</evidence>
<reference evidence="2 3" key="1">
    <citation type="journal article" date="2010" name="Mol. Plant Microbe Interact.">
        <title>Complete genome sequence of the fire blight pathogen Erwinia amylovora CFBP 1430 and comparison to other Erwinia spp.</title>
        <authorList>
            <person name="Smits T.H."/>
            <person name="Rezzonico F."/>
            <person name="Kamber T."/>
            <person name="Blom J."/>
            <person name="Goesmann A."/>
            <person name="Frey J.E."/>
            <person name="Duffy B."/>
        </authorList>
    </citation>
    <scope>NUCLEOTIDE SEQUENCE [LARGE SCALE GENOMIC DNA]</scope>
    <source>
        <strain evidence="3">CFBP1430</strain>
    </source>
</reference>
<name>D4HYE7_ERWAC</name>
<evidence type="ECO:0000313" key="2">
    <source>
        <dbReference type="EMBL" id="CBA22056.1"/>
    </source>
</evidence>
<dbReference type="AlphaFoldDB" id="D4HYE7"/>
<evidence type="ECO:0000256" key="1">
    <source>
        <dbReference type="SAM" id="MobiDB-lite"/>
    </source>
</evidence>
<dbReference type="HOGENOM" id="CLU_3135436_0_0_6"/>
<gene>
    <name evidence="2" type="ordered locus">EAMY_2603</name>
</gene>
<feature type="region of interest" description="Disordered" evidence="1">
    <location>
        <begin position="1"/>
        <end position="32"/>
    </location>
</feature>
<sequence>MKRGIAAKNTFANQAPSEDSAAKAKKNGTLTSPVIDVPSPHYRVRLAYA</sequence>
<organism evidence="2 3">
    <name type="scientific">Erwinia amylovora (strain CFBP1430)</name>
    <dbReference type="NCBI Taxonomy" id="665029"/>
    <lineage>
        <taxon>Bacteria</taxon>
        <taxon>Pseudomonadati</taxon>
        <taxon>Pseudomonadota</taxon>
        <taxon>Gammaproteobacteria</taxon>
        <taxon>Enterobacterales</taxon>
        <taxon>Erwiniaceae</taxon>
        <taxon>Erwinia</taxon>
    </lineage>
</organism>